<reference evidence="2 3" key="1">
    <citation type="submission" date="2019-03" db="EMBL/GenBank/DDBJ databases">
        <title>Genomic Encyclopedia of Type Strains, Phase IV (KMG-IV): sequencing the most valuable type-strain genomes for metagenomic binning, comparative biology and taxonomic classification.</title>
        <authorList>
            <person name="Goeker M."/>
        </authorList>
    </citation>
    <scope>NUCLEOTIDE SEQUENCE [LARGE SCALE GENOMIC DNA]</scope>
    <source>
        <strain evidence="2 3">DSM 24830</strain>
    </source>
</reference>
<accession>A0A4R1F234</accession>
<proteinExistence type="predicted"/>
<protein>
    <submittedName>
        <fullName evidence="2">Uncharacterized protein</fullName>
    </submittedName>
</protein>
<keyword evidence="1" id="KW-0812">Transmembrane</keyword>
<name>A0A4R1F234_9GAMM</name>
<gene>
    <name evidence="2" type="ORF">EV695_0026</name>
</gene>
<evidence type="ECO:0000256" key="1">
    <source>
        <dbReference type="SAM" id="Phobius"/>
    </source>
</evidence>
<dbReference type="Proteomes" id="UP000294887">
    <property type="component" value="Unassembled WGS sequence"/>
</dbReference>
<evidence type="ECO:0000313" key="2">
    <source>
        <dbReference type="EMBL" id="TCJ88187.1"/>
    </source>
</evidence>
<keyword evidence="3" id="KW-1185">Reference proteome</keyword>
<feature type="transmembrane region" description="Helical" evidence="1">
    <location>
        <begin position="7"/>
        <end position="25"/>
    </location>
</feature>
<sequence length="135" mass="15471">MTKSAKTIIVLLVLILISYVAVYLYKQFEHLTTFDTPPIKLSEIKDIDPDASLNIFVREKDFLLTYRNDEETVTTTEEILGKYNTLKEADPEITVTYEAQKDLEFLRVMIPFSDLSVIPAGKMKVINIKPPTKNN</sequence>
<keyword evidence="1" id="KW-0472">Membrane</keyword>
<comment type="caution">
    <text evidence="2">The sequence shown here is derived from an EMBL/GenBank/DDBJ whole genome shotgun (WGS) entry which is preliminary data.</text>
</comment>
<dbReference type="EMBL" id="SMFQ01000002">
    <property type="protein sequence ID" value="TCJ88187.1"/>
    <property type="molecule type" value="Genomic_DNA"/>
</dbReference>
<dbReference type="RefSeq" id="WP_131903860.1">
    <property type="nucleotide sequence ID" value="NZ_BAAAFU010000008.1"/>
</dbReference>
<keyword evidence="1" id="KW-1133">Transmembrane helix</keyword>
<dbReference type="AlphaFoldDB" id="A0A4R1F234"/>
<organism evidence="2 3">
    <name type="scientific">Cocleimonas flava</name>
    <dbReference type="NCBI Taxonomy" id="634765"/>
    <lineage>
        <taxon>Bacteria</taxon>
        <taxon>Pseudomonadati</taxon>
        <taxon>Pseudomonadota</taxon>
        <taxon>Gammaproteobacteria</taxon>
        <taxon>Thiotrichales</taxon>
        <taxon>Thiotrichaceae</taxon>
        <taxon>Cocleimonas</taxon>
    </lineage>
</organism>
<evidence type="ECO:0000313" key="3">
    <source>
        <dbReference type="Proteomes" id="UP000294887"/>
    </source>
</evidence>